<sequence length="354" mass="39740">MVNYKSDLSCLPTFPMLILQQPVDDVMANEETTANPPSILPPTVEEAYRRKCVQLKQRTKEIEEENDAYRLRLARLKRQIQKSRLERAFLLEQISRRTSTNVEDSEGSPSPPPTPQDKPLRTKRAHRKPSLLPTEGSNPNATFISQNLNTLSPSSDAFSHSQLDSQRDRDHHHHGGGRGGGGASNGVAKPSKRPSNAFEIYCKDMRPVLQAKHKDQIAAGEFRLEEELARGWKDLPESEKEEFKTRFEQELYNWREEREAIKRSNKEAAARDRSRGRDSNFGASSRRAHGGGRSEAASRSARFEDSIQGDDDDNDNDIEMAEADLPSGRGASAAADPDQYETEVEDDNDGPVDD</sequence>
<dbReference type="AlphaFoldDB" id="A0AAN9V4P9"/>
<dbReference type="InterPro" id="IPR036910">
    <property type="entry name" value="HMG_box_dom_sf"/>
</dbReference>
<organism evidence="7 8">
    <name type="scientific">Diatrype stigma</name>
    <dbReference type="NCBI Taxonomy" id="117547"/>
    <lineage>
        <taxon>Eukaryota</taxon>
        <taxon>Fungi</taxon>
        <taxon>Dikarya</taxon>
        <taxon>Ascomycota</taxon>
        <taxon>Pezizomycotina</taxon>
        <taxon>Sordariomycetes</taxon>
        <taxon>Xylariomycetidae</taxon>
        <taxon>Xylariales</taxon>
        <taxon>Diatrypaceae</taxon>
        <taxon>Diatrype</taxon>
    </lineage>
</organism>
<proteinExistence type="predicted"/>
<dbReference type="PROSITE" id="PS50118">
    <property type="entry name" value="HMG_BOX_2"/>
    <property type="match status" value="1"/>
</dbReference>
<dbReference type="Proteomes" id="UP001320420">
    <property type="component" value="Unassembled WGS sequence"/>
</dbReference>
<feature type="region of interest" description="Disordered" evidence="5">
    <location>
        <begin position="98"/>
        <end position="192"/>
    </location>
</feature>
<evidence type="ECO:0000259" key="6">
    <source>
        <dbReference type="PROSITE" id="PS50118"/>
    </source>
</evidence>
<feature type="compositionally biased region" description="Acidic residues" evidence="5">
    <location>
        <begin position="307"/>
        <end position="322"/>
    </location>
</feature>
<feature type="DNA-binding region" description="HMG box" evidence="3">
    <location>
        <begin position="191"/>
        <end position="262"/>
    </location>
</feature>
<dbReference type="EMBL" id="JAKJXP020000028">
    <property type="protein sequence ID" value="KAK7753443.1"/>
    <property type="molecule type" value="Genomic_DNA"/>
</dbReference>
<dbReference type="Pfam" id="PF24245">
    <property type="entry name" value="INO80F"/>
    <property type="match status" value="1"/>
</dbReference>
<feature type="compositionally biased region" description="Basic and acidic residues" evidence="5">
    <location>
        <begin position="254"/>
        <end position="278"/>
    </location>
</feature>
<evidence type="ECO:0000256" key="1">
    <source>
        <dbReference type="ARBA" id="ARBA00004123"/>
    </source>
</evidence>
<name>A0AAN9V4P9_9PEZI</name>
<protein>
    <recommendedName>
        <fullName evidence="6">HMG box domain-containing protein</fullName>
    </recommendedName>
</protein>
<evidence type="ECO:0000256" key="5">
    <source>
        <dbReference type="SAM" id="MobiDB-lite"/>
    </source>
</evidence>
<keyword evidence="4" id="KW-0175">Coiled coil</keyword>
<feature type="compositionally biased region" description="Polar residues" evidence="5">
    <location>
        <begin position="135"/>
        <end position="164"/>
    </location>
</feature>
<evidence type="ECO:0000256" key="4">
    <source>
        <dbReference type="SAM" id="Coils"/>
    </source>
</evidence>
<dbReference type="Gene3D" id="1.10.30.10">
    <property type="entry name" value="High mobility group box domain"/>
    <property type="match status" value="1"/>
</dbReference>
<dbReference type="InterPro" id="IPR056513">
    <property type="entry name" value="INO80F"/>
</dbReference>
<keyword evidence="3" id="KW-0238">DNA-binding</keyword>
<evidence type="ECO:0000256" key="3">
    <source>
        <dbReference type="PROSITE-ProRule" id="PRU00267"/>
    </source>
</evidence>
<dbReference type="SUPFAM" id="SSF47095">
    <property type="entry name" value="HMG-box"/>
    <property type="match status" value="1"/>
</dbReference>
<dbReference type="SMART" id="SM00398">
    <property type="entry name" value="HMG"/>
    <property type="match status" value="1"/>
</dbReference>
<keyword evidence="2 3" id="KW-0539">Nucleus</keyword>
<keyword evidence="8" id="KW-1185">Reference proteome</keyword>
<dbReference type="Pfam" id="PF00505">
    <property type="entry name" value="HMG_box"/>
    <property type="match status" value="1"/>
</dbReference>
<accession>A0AAN9V4P9</accession>
<gene>
    <name evidence="7" type="ORF">SLS62_004518</name>
</gene>
<feature type="coiled-coil region" evidence="4">
    <location>
        <begin position="45"/>
        <end position="93"/>
    </location>
</feature>
<comment type="caution">
    <text evidence="7">The sequence shown here is derived from an EMBL/GenBank/DDBJ whole genome shotgun (WGS) entry which is preliminary data.</text>
</comment>
<evidence type="ECO:0000313" key="7">
    <source>
        <dbReference type="EMBL" id="KAK7753443.1"/>
    </source>
</evidence>
<dbReference type="InterPro" id="IPR009071">
    <property type="entry name" value="HMG_box_dom"/>
</dbReference>
<evidence type="ECO:0000256" key="2">
    <source>
        <dbReference type="ARBA" id="ARBA00023242"/>
    </source>
</evidence>
<feature type="domain" description="HMG box" evidence="6">
    <location>
        <begin position="191"/>
        <end position="262"/>
    </location>
</feature>
<feature type="compositionally biased region" description="Acidic residues" evidence="5">
    <location>
        <begin position="338"/>
        <end position="354"/>
    </location>
</feature>
<comment type="subcellular location">
    <subcellularLocation>
        <location evidence="1">Nucleus</location>
    </subcellularLocation>
</comment>
<feature type="region of interest" description="Disordered" evidence="5">
    <location>
        <begin position="254"/>
        <end position="354"/>
    </location>
</feature>
<dbReference type="GO" id="GO:0003677">
    <property type="term" value="F:DNA binding"/>
    <property type="evidence" value="ECO:0007669"/>
    <property type="project" value="UniProtKB-UniRule"/>
</dbReference>
<evidence type="ECO:0000313" key="8">
    <source>
        <dbReference type="Proteomes" id="UP001320420"/>
    </source>
</evidence>
<dbReference type="GO" id="GO:0005634">
    <property type="term" value="C:nucleus"/>
    <property type="evidence" value="ECO:0007669"/>
    <property type="project" value="UniProtKB-SubCell"/>
</dbReference>
<reference evidence="7 8" key="1">
    <citation type="submission" date="2024-02" db="EMBL/GenBank/DDBJ databases">
        <title>De novo assembly and annotation of 12 fungi associated with fruit tree decline syndrome in Ontario, Canada.</title>
        <authorList>
            <person name="Sulman M."/>
            <person name="Ellouze W."/>
            <person name="Ilyukhin E."/>
        </authorList>
    </citation>
    <scope>NUCLEOTIDE SEQUENCE [LARGE SCALE GENOMIC DNA]</scope>
    <source>
        <strain evidence="7 8">M11/M66-122</strain>
    </source>
</reference>